<evidence type="ECO:0000256" key="2">
    <source>
        <dbReference type="ARBA" id="ARBA00005528"/>
    </source>
</evidence>
<proteinExistence type="inferred from homology"/>
<dbReference type="EC" id="2.1.1.193" evidence="3 12"/>
<evidence type="ECO:0000259" key="15">
    <source>
        <dbReference type="Pfam" id="PF20260"/>
    </source>
</evidence>
<dbReference type="Gene3D" id="3.40.1280.10">
    <property type="match status" value="1"/>
</dbReference>
<dbReference type="AlphaFoldDB" id="A0A7W4Y983"/>
<evidence type="ECO:0000256" key="5">
    <source>
        <dbReference type="ARBA" id="ARBA00022490"/>
    </source>
</evidence>
<dbReference type="Pfam" id="PF04452">
    <property type="entry name" value="Methyltrans_RNA"/>
    <property type="match status" value="2"/>
</dbReference>
<dbReference type="InterPro" id="IPR046886">
    <property type="entry name" value="RsmE_MTase_dom"/>
</dbReference>
<dbReference type="PANTHER" id="PTHR30027">
    <property type="entry name" value="RIBOSOMAL RNA SMALL SUBUNIT METHYLTRANSFERASE E"/>
    <property type="match status" value="1"/>
</dbReference>
<feature type="domain" description="Ribosomal RNA small subunit methyltransferase E methyltransferase" evidence="14">
    <location>
        <begin position="82"/>
        <end position="191"/>
    </location>
</feature>
<dbReference type="PANTHER" id="PTHR30027:SF3">
    <property type="entry name" value="16S RRNA (URACIL(1498)-N(3))-METHYLTRANSFERASE"/>
    <property type="match status" value="1"/>
</dbReference>
<evidence type="ECO:0000256" key="7">
    <source>
        <dbReference type="ARBA" id="ARBA00022603"/>
    </source>
</evidence>
<comment type="similarity">
    <text evidence="2 12">Belongs to the RNA methyltransferase RsmE family.</text>
</comment>
<evidence type="ECO:0000256" key="4">
    <source>
        <dbReference type="ARBA" id="ARBA00013673"/>
    </source>
</evidence>
<dbReference type="NCBIfam" id="TIGR00046">
    <property type="entry name" value="RsmE family RNA methyltransferase"/>
    <property type="match status" value="2"/>
</dbReference>
<dbReference type="InterPro" id="IPR029026">
    <property type="entry name" value="tRNA_m1G_MTases_N"/>
</dbReference>
<evidence type="ECO:0000256" key="8">
    <source>
        <dbReference type="ARBA" id="ARBA00022679"/>
    </source>
</evidence>
<reference evidence="16 17" key="2">
    <citation type="submission" date="2020-08" db="EMBL/GenBank/DDBJ databases">
        <authorList>
            <person name="Partida-Martinez L."/>
            <person name="Huntemann M."/>
            <person name="Clum A."/>
            <person name="Wang J."/>
            <person name="Palaniappan K."/>
            <person name="Ritter S."/>
            <person name="Chen I.-M."/>
            <person name="Stamatis D."/>
            <person name="Reddy T."/>
            <person name="O'Malley R."/>
            <person name="Daum C."/>
            <person name="Shapiro N."/>
            <person name="Ivanova N."/>
            <person name="Kyrpides N."/>
            <person name="Woyke T."/>
        </authorList>
    </citation>
    <scope>NUCLEOTIDE SEQUENCE [LARGE SCALE GENOMIC DNA]</scope>
    <source>
        <strain evidence="16 17">RAS26</strain>
    </source>
</reference>
<organism evidence="16 17">
    <name type="scientific">Cellulomonas cellasea</name>
    <dbReference type="NCBI Taxonomy" id="43670"/>
    <lineage>
        <taxon>Bacteria</taxon>
        <taxon>Bacillati</taxon>
        <taxon>Actinomycetota</taxon>
        <taxon>Actinomycetes</taxon>
        <taxon>Micrococcales</taxon>
        <taxon>Cellulomonadaceae</taxon>
        <taxon>Cellulomonas</taxon>
    </lineage>
</organism>
<sequence length="284" mass="29035">MSAPVFLAEPGSLADARAGGLHLLDGAEGRHAGVVQRRSPGERVDVVDGRGVRIECVVEGAHPDGVQLRVRARVEEPAPGVALVLVQALAKGDRDELAIEAATEVGVDAVVPWQAERSVVVWRGERAAKSRARWLGTVRAAAKQSRRAWVPEVGTALDDRGLVARVQETARRGGLTLVLHEEASTPLASVALPAVGAPAAGPVGLGGPHGNDGSAGSDGAPGAAGEAVELLVVVGPEGGISQREVDALTEAGAVTVRLGPHVLRTSTAGPVALALLAERLGRWS</sequence>
<comment type="catalytic activity">
    <reaction evidence="11 12">
        <text>uridine(1498) in 16S rRNA + S-adenosyl-L-methionine = N(3)-methyluridine(1498) in 16S rRNA + S-adenosyl-L-homocysteine + H(+)</text>
        <dbReference type="Rhea" id="RHEA:42920"/>
        <dbReference type="Rhea" id="RHEA-COMP:10283"/>
        <dbReference type="Rhea" id="RHEA-COMP:10284"/>
        <dbReference type="ChEBI" id="CHEBI:15378"/>
        <dbReference type="ChEBI" id="CHEBI:57856"/>
        <dbReference type="ChEBI" id="CHEBI:59789"/>
        <dbReference type="ChEBI" id="CHEBI:65315"/>
        <dbReference type="ChEBI" id="CHEBI:74502"/>
        <dbReference type="EC" id="2.1.1.193"/>
    </reaction>
</comment>
<evidence type="ECO:0000256" key="9">
    <source>
        <dbReference type="ARBA" id="ARBA00022691"/>
    </source>
</evidence>
<feature type="domain" description="Ribosomal RNA small subunit methyltransferase E methyltransferase" evidence="14">
    <location>
        <begin position="227"/>
        <end position="276"/>
    </location>
</feature>
<gene>
    <name evidence="16" type="ORF">FHR80_000294</name>
</gene>
<dbReference type="InterPro" id="IPR006700">
    <property type="entry name" value="RsmE"/>
</dbReference>
<evidence type="ECO:0000256" key="1">
    <source>
        <dbReference type="ARBA" id="ARBA00004496"/>
    </source>
</evidence>
<keyword evidence="6 12" id="KW-0698">rRNA processing</keyword>
<evidence type="ECO:0000313" key="16">
    <source>
        <dbReference type="EMBL" id="MBB2921400.1"/>
    </source>
</evidence>
<dbReference type="PIRSF" id="PIRSF015601">
    <property type="entry name" value="MTase_slr0722"/>
    <property type="match status" value="1"/>
</dbReference>
<keyword evidence="8 12" id="KW-0808">Transferase</keyword>
<dbReference type="GO" id="GO:0005737">
    <property type="term" value="C:cytoplasm"/>
    <property type="evidence" value="ECO:0007669"/>
    <property type="project" value="UniProtKB-SubCell"/>
</dbReference>
<evidence type="ECO:0000256" key="10">
    <source>
        <dbReference type="ARBA" id="ARBA00025699"/>
    </source>
</evidence>
<dbReference type="Pfam" id="PF20260">
    <property type="entry name" value="PUA_4"/>
    <property type="match status" value="1"/>
</dbReference>
<dbReference type="SUPFAM" id="SSF88697">
    <property type="entry name" value="PUA domain-like"/>
    <property type="match status" value="1"/>
</dbReference>
<evidence type="ECO:0000256" key="13">
    <source>
        <dbReference type="SAM" id="MobiDB-lite"/>
    </source>
</evidence>
<comment type="caution">
    <text evidence="16">The sequence shown here is derived from an EMBL/GenBank/DDBJ whole genome shotgun (WGS) entry which is preliminary data.</text>
</comment>
<keyword evidence="5 12" id="KW-0963">Cytoplasm</keyword>
<dbReference type="Gene3D" id="2.40.240.20">
    <property type="entry name" value="Hypothetical PUA domain-like, domain 1"/>
    <property type="match status" value="1"/>
</dbReference>
<dbReference type="NCBIfam" id="NF008693">
    <property type="entry name" value="PRK11713.2-3"/>
    <property type="match status" value="1"/>
</dbReference>
<comment type="subcellular location">
    <subcellularLocation>
        <location evidence="1 12">Cytoplasm</location>
    </subcellularLocation>
</comment>
<protein>
    <recommendedName>
        <fullName evidence="4 12">Ribosomal RNA small subunit methyltransferase E</fullName>
        <ecNumber evidence="3 12">2.1.1.193</ecNumber>
    </recommendedName>
</protein>
<dbReference type="Proteomes" id="UP000518206">
    <property type="component" value="Unassembled WGS sequence"/>
</dbReference>
<accession>A0A7W4Y983</accession>
<dbReference type="RefSeq" id="WP_183294426.1">
    <property type="nucleotide sequence ID" value="NZ_JACHVX010000001.1"/>
</dbReference>
<feature type="domain" description="Ribosomal RNA small subunit methyltransferase E PUA-like" evidence="15">
    <location>
        <begin position="24"/>
        <end position="70"/>
    </location>
</feature>
<dbReference type="SUPFAM" id="SSF75217">
    <property type="entry name" value="alpha/beta knot"/>
    <property type="match status" value="1"/>
</dbReference>
<name>A0A7W4Y983_9CELL</name>
<dbReference type="GO" id="GO:0070042">
    <property type="term" value="F:rRNA (uridine-N3-)-methyltransferase activity"/>
    <property type="evidence" value="ECO:0007669"/>
    <property type="project" value="TreeGrafter"/>
</dbReference>
<dbReference type="GO" id="GO:0070475">
    <property type="term" value="P:rRNA base methylation"/>
    <property type="evidence" value="ECO:0007669"/>
    <property type="project" value="TreeGrafter"/>
</dbReference>
<keyword evidence="7 12" id="KW-0489">Methyltransferase</keyword>
<dbReference type="EMBL" id="JACHVX010000001">
    <property type="protein sequence ID" value="MBB2921400.1"/>
    <property type="molecule type" value="Genomic_DNA"/>
</dbReference>
<evidence type="ECO:0000313" key="17">
    <source>
        <dbReference type="Proteomes" id="UP000518206"/>
    </source>
</evidence>
<evidence type="ECO:0000259" key="14">
    <source>
        <dbReference type="Pfam" id="PF04452"/>
    </source>
</evidence>
<evidence type="ECO:0000256" key="11">
    <source>
        <dbReference type="ARBA" id="ARBA00047944"/>
    </source>
</evidence>
<dbReference type="InterPro" id="IPR046887">
    <property type="entry name" value="RsmE_PUA-like"/>
</dbReference>
<evidence type="ECO:0000256" key="3">
    <source>
        <dbReference type="ARBA" id="ARBA00012328"/>
    </source>
</evidence>
<dbReference type="InterPro" id="IPR029028">
    <property type="entry name" value="Alpha/beta_knot_MTases"/>
</dbReference>
<dbReference type="InterPro" id="IPR015947">
    <property type="entry name" value="PUA-like_sf"/>
</dbReference>
<reference evidence="16 17" key="1">
    <citation type="submission" date="2020-08" db="EMBL/GenBank/DDBJ databases">
        <title>The Agave Microbiome: Exploring the role of microbial communities in plant adaptations to desert environments.</title>
        <authorList>
            <person name="Partida-Martinez L.P."/>
        </authorList>
    </citation>
    <scope>NUCLEOTIDE SEQUENCE [LARGE SCALE GENOMIC DNA]</scope>
    <source>
        <strain evidence="16 17">RAS26</strain>
    </source>
</reference>
<comment type="function">
    <text evidence="10 12">Specifically methylates the N3 position of the uracil ring of uridine 1498 (m3U1498) in 16S rRNA. Acts on the fully assembled 30S ribosomal subunit.</text>
</comment>
<evidence type="ECO:0000256" key="12">
    <source>
        <dbReference type="PIRNR" id="PIRNR015601"/>
    </source>
</evidence>
<feature type="compositionally biased region" description="Low complexity" evidence="13">
    <location>
        <begin position="212"/>
        <end position="222"/>
    </location>
</feature>
<dbReference type="CDD" id="cd18084">
    <property type="entry name" value="RsmE-like"/>
    <property type="match status" value="1"/>
</dbReference>
<keyword evidence="9 12" id="KW-0949">S-adenosyl-L-methionine</keyword>
<feature type="region of interest" description="Disordered" evidence="13">
    <location>
        <begin position="203"/>
        <end position="222"/>
    </location>
</feature>
<evidence type="ECO:0000256" key="6">
    <source>
        <dbReference type="ARBA" id="ARBA00022552"/>
    </source>
</evidence>